<name>A0A672NJY9_SINGR</name>
<dbReference type="InterPro" id="IPR008952">
    <property type="entry name" value="Tetraspanin_EC2_sf"/>
</dbReference>
<sequence>AFCFAILLNMLNNYILAGMCLVGAGIWVTVDGDSFMKVLPPFTDDFQSHVNVGIFSITIGAVMTLLGLLGCCGAQKESKCLLIMIILRAGATPGLKEQYGKDKILTDLWNSTMTTLQCCGFSNYTDFSESYYYKQNGALYPPSCCAGPELFLCDDDNADFSGVVVRTI</sequence>
<evidence type="ECO:0000313" key="9">
    <source>
        <dbReference type="Proteomes" id="UP000472262"/>
    </source>
</evidence>
<feature type="signal peptide" evidence="7">
    <location>
        <begin position="1"/>
        <end position="17"/>
    </location>
</feature>
<keyword evidence="5" id="KW-0325">Glycoprotein</keyword>
<dbReference type="AlphaFoldDB" id="A0A672NJY9"/>
<evidence type="ECO:0000256" key="6">
    <source>
        <dbReference type="SAM" id="Phobius"/>
    </source>
</evidence>
<keyword evidence="4 6" id="KW-0472">Membrane</keyword>
<evidence type="ECO:0000256" key="7">
    <source>
        <dbReference type="SAM" id="SignalP"/>
    </source>
</evidence>
<dbReference type="Proteomes" id="UP000472262">
    <property type="component" value="Unassembled WGS sequence"/>
</dbReference>
<comment type="subcellular location">
    <subcellularLocation>
        <location evidence="1">Endomembrane system</location>
        <topology evidence="1">Multi-pass membrane protein</topology>
    </subcellularLocation>
</comment>
<reference evidence="8" key="1">
    <citation type="submission" date="2025-08" db="UniProtKB">
        <authorList>
            <consortium name="Ensembl"/>
        </authorList>
    </citation>
    <scope>IDENTIFICATION</scope>
</reference>
<dbReference type="GO" id="GO:0005886">
    <property type="term" value="C:plasma membrane"/>
    <property type="evidence" value="ECO:0007669"/>
    <property type="project" value="TreeGrafter"/>
</dbReference>
<evidence type="ECO:0000313" key="8">
    <source>
        <dbReference type="Ensembl" id="ENSSGRP00000048559.1"/>
    </source>
</evidence>
<accession>A0A672NJY9</accession>
<protein>
    <submittedName>
        <fullName evidence="8">Tetraspanin 1</fullName>
    </submittedName>
</protein>
<feature type="transmembrane region" description="Helical" evidence="6">
    <location>
        <begin position="12"/>
        <end position="30"/>
    </location>
</feature>
<dbReference type="Pfam" id="PF00335">
    <property type="entry name" value="Tetraspanin"/>
    <property type="match status" value="1"/>
</dbReference>
<organism evidence="8 9">
    <name type="scientific">Sinocyclocheilus grahami</name>
    <name type="common">Dianchi golden-line fish</name>
    <name type="synonym">Barbus grahami</name>
    <dbReference type="NCBI Taxonomy" id="75366"/>
    <lineage>
        <taxon>Eukaryota</taxon>
        <taxon>Metazoa</taxon>
        <taxon>Chordata</taxon>
        <taxon>Craniata</taxon>
        <taxon>Vertebrata</taxon>
        <taxon>Euteleostomi</taxon>
        <taxon>Actinopterygii</taxon>
        <taxon>Neopterygii</taxon>
        <taxon>Teleostei</taxon>
        <taxon>Ostariophysi</taxon>
        <taxon>Cypriniformes</taxon>
        <taxon>Cyprinidae</taxon>
        <taxon>Cyprininae</taxon>
        <taxon>Sinocyclocheilus</taxon>
    </lineage>
</organism>
<dbReference type="SUPFAM" id="SSF48652">
    <property type="entry name" value="Tetraspanin"/>
    <property type="match status" value="1"/>
</dbReference>
<keyword evidence="7" id="KW-0732">Signal</keyword>
<feature type="chain" id="PRO_5025623244" evidence="7">
    <location>
        <begin position="18"/>
        <end position="168"/>
    </location>
</feature>
<gene>
    <name evidence="8" type="primary">LOC107594634</name>
</gene>
<dbReference type="GO" id="GO:0012505">
    <property type="term" value="C:endomembrane system"/>
    <property type="evidence" value="ECO:0007669"/>
    <property type="project" value="UniProtKB-SubCell"/>
</dbReference>
<dbReference type="Gene3D" id="1.10.1450.10">
    <property type="entry name" value="Tetraspanin"/>
    <property type="match status" value="1"/>
</dbReference>
<dbReference type="PRINTS" id="PR00259">
    <property type="entry name" value="TMFOUR"/>
</dbReference>
<dbReference type="InterPro" id="IPR018499">
    <property type="entry name" value="Tetraspanin/Peripherin"/>
</dbReference>
<dbReference type="Ensembl" id="ENSSGRT00000051898.1">
    <property type="protein sequence ID" value="ENSSGRP00000048559.1"/>
    <property type="gene ID" value="ENSSGRG00000025862.1"/>
</dbReference>
<evidence type="ECO:0000256" key="5">
    <source>
        <dbReference type="ARBA" id="ARBA00023180"/>
    </source>
</evidence>
<evidence type="ECO:0000256" key="2">
    <source>
        <dbReference type="ARBA" id="ARBA00022692"/>
    </source>
</evidence>
<keyword evidence="2 6" id="KW-0812">Transmembrane</keyword>
<feature type="transmembrane region" description="Helical" evidence="6">
    <location>
        <begin position="50"/>
        <end position="74"/>
    </location>
</feature>
<evidence type="ECO:0000256" key="3">
    <source>
        <dbReference type="ARBA" id="ARBA00022989"/>
    </source>
</evidence>
<reference evidence="8" key="2">
    <citation type="submission" date="2025-09" db="UniProtKB">
        <authorList>
            <consortium name="Ensembl"/>
        </authorList>
    </citation>
    <scope>IDENTIFICATION</scope>
</reference>
<dbReference type="PANTHER" id="PTHR19282:SF216">
    <property type="entry name" value="TETRASPANIN-1"/>
    <property type="match status" value="1"/>
</dbReference>
<keyword evidence="3 6" id="KW-1133">Transmembrane helix</keyword>
<dbReference type="PANTHER" id="PTHR19282">
    <property type="entry name" value="TETRASPANIN"/>
    <property type="match status" value="1"/>
</dbReference>
<keyword evidence="9" id="KW-1185">Reference proteome</keyword>
<proteinExistence type="predicted"/>
<evidence type="ECO:0000256" key="1">
    <source>
        <dbReference type="ARBA" id="ARBA00004127"/>
    </source>
</evidence>
<evidence type="ECO:0000256" key="4">
    <source>
        <dbReference type="ARBA" id="ARBA00023136"/>
    </source>
</evidence>